<sequence>MADLPDALIPVLGSAFVDAGLRGGISTPGSGRTQPLVLRPAGMSGRAGLAAAADTGLTGPRGRRIAIQSDRASGSDDIAVLLVQ</sequence>
<reference evidence="1 2" key="1">
    <citation type="submission" date="2017-12" db="EMBL/GenBank/DDBJ databases">
        <title>Population genomics insights into the ecological differentiation and adaptive evolution in streptomycetes.</title>
        <authorList>
            <person name="Li Y."/>
            <person name="Huang Y."/>
        </authorList>
    </citation>
    <scope>NUCLEOTIDE SEQUENCE [LARGE SCALE GENOMIC DNA]</scope>
    <source>
        <strain evidence="1 2">NBRC 100770</strain>
    </source>
</reference>
<name>A0A8G1ZM12_9ACTN</name>
<comment type="caution">
    <text evidence="1">The sequence shown here is derived from an EMBL/GenBank/DDBJ whole genome shotgun (WGS) entry which is preliminary data.</text>
</comment>
<dbReference type="Proteomes" id="UP000292693">
    <property type="component" value="Unassembled WGS sequence"/>
</dbReference>
<organism evidence="1 2">
    <name type="scientific">Streptomyces albidoflavus</name>
    <dbReference type="NCBI Taxonomy" id="1886"/>
    <lineage>
        <taxon>Bacteria</taxon>
        <taxon>Bacillati</taxon>
        <taxon>Actinomycetota</taxon>
        <taxon>Actinomycetes</taxon>
        <taxon>Kitasatosporales</taxon>
        <taxon>Streptomycetaceae</taxon>
        <taxon>Streptomyces</taxon>
        <taxon>Streptomyces albidoflavus group</taxon>
    </lineage>
</organism>
<dbReference type="AlphaFoldDB" id="A0A8G1ZM12"/>
<gene>
    <name evidence="1" type="ORF">C0Q92_31135</name>
</gene>
<evidence type="ECO:0000313" key="2">
    <source>
        <dbReference type="Proteomes" id="UP000292693"/>
    </source>
</evidence>
<protein>
    <submittedName>
        <fullName evidence="1">Uncharacterized protein</fullName>
    </submittedName>
</protein>
<dbReference type="EMBL" id="PKLL01000038">
    <property type="protein sequence ID" value="RZE15325.1"/>
    <property type="molecule type" value="Genomic_DNA"/>
</dbReference>
<feature type="non-terminal residue" evidence="1">
    <location>
        <position position="84"/>
    </location>
</feature>
<proteinExistence type="predicted"/>
<evidence type="ECO:0000313" key="1">
    <source>
        <dbReference type="EMBL" id="RZE15325.1"/>
    </source>
</evidence>
<accession>A0A8G1ZM12</accession>